<protein>
    <submittedName>
        <fullName evidence="1">Uncharacterized protein</fullName>
    </submittedName>
</protein>
<gene>
    <name evidence="1" type="ORF">DSO57_1007708</name>
</gene>
<evidence type="ECO:0000313" key="2">
    <source>
        <dbReference type="Proteomes" id="UP001165960"/>
    </source>
</evidence>
<reference evidence="1" key="1">
    <citation type="submission" date="2022-04" db="EMBL/GenBank/DDBJ databases">
        <title>Genome of the entomopathogenic fungus Entomophthora muscae.</title>
        <authorList>
            <person name="Elya C."/>
            <person name="Lovett B.R."/>
            <person name="Lee E."/>
            <person name="Macias A.M."/>
            <person name="Hajek A.E."/>
            <person name="De Bivort B.L."/>
            <person name="Kasson M.T."/>
            <person name="De Fine Licht H.H."/>
            <person name="Stajich J.E."/>
        </authorList>
    </citation>
    <scope>NUCLEOTIDE SEQUENCE</scope>
    <source>
        <strain evidence="1">Berkeley</strain>
    </source>
</reference>
<dbReference type="EMBL" id="QTSX02004283">
    <property type="protein sequence ID" value="KAJ9066634.1"/>
    <property type="molecule type" value="Genomic_DNA"/>
</dbReference>
<sequence length="147" mass="16108">MQIFEYILGHTQNILATSKNVVRSLTCNDLKYPALNPAPLVPPSLSSPMPPFSMVSGVQAQEDGLEIKEHPPKCTSWLLGGMILMGRDSYFPRLSAASSLWTPLQAAISFLHWMGAKLSWFSPSLSHTPLLQKLSERPQGLAQAPGH</sequence>
<accession>A0ACC2SW62</accession>
<evidence type="ECO:0000313" key="1">
    <source>
        <dbReference type="EMBL" id="KAJ9066634.1"/>
    </source>
</evidence>
<keyword evidence="2" id="KW-1185">Reference proteome</keyword>
<comment type="caution">
    <text evidence="1">The sequence shown here is derived from an EMBL/GenBank/DDBJ whole genome shotgun (WGS) entry which is preliminary data.</text>
</comment>
<name>A0ACC2SW62_9FUNG</name>
<dbReference type="Proteomes" id="UP001165960">
    <property type="component" value="Unassembled WGS sequence"/>
</dbReference>
<organism evidence="1 2">
    <name type="scientific">Entomophthora muscae</name>
    <dbReference type="NCBI Taxonomy" id="34485"/>
    <lineage>
        <taxon>Eukaryota</taxon>
        <taxon>Fungi</taxon>
        <taxon>Fungi incertae sedis</taxon>
        <taxon>Zoopagomycota</taxon>
        <taxon>Entomophthoromycotina</taxon>
        <taxon>Entomophthoromycetes</taxon>
        <taxon>Entomophthorales</taxon>
        <taxon>Entomophthoraceae</taxon>
        <taxon>Entomophthora</taxon>
    </lineage>
</organism>
<proteinExistence type="predicted"/>